<dbReference type="InterPro" id="IPR011701">
    <property type="entry name" value="MFS"/>
</dbReference>
<name>A0A3E2GXR9_SCYLI</name>
<feature type="transmembrane region" description="Helical" evidence="5">
    <location>
        <begin position="33"/>
        <end position="56"/>
    </location>
</feature>
<dbReference type="PANTHER" id="PTHR23294">
    <property type="entry name" value="ET TRANSLATION PRODUCT-RELATED"/>
    <property type="match status" value="1"/>
</dbReference>
<protein>
    <recommendedName>
        <fullName evidence="8">Major facilitator superfamily (MFS) profile domain-containing protein</fullName>
    </recommendedName>
</protein>
<dbReference type="Pfam" id="PF07690">
    <property type="entry name" value="MFS_1"/>
    <property type="match status" value="1"/>
</dbReference>
<keyword evidence="3 5" id="KW-1133">Transmembrane helix</keyword>
<dbReference type="InterPro" id="IPR036259">
    <property type="entry name" value="MFS_trans_sf"/>
</dbReference>
<evidence type="ECO:0000256" key="1">
    <source>
        <dbReference type="ARBA" id="ARBA00004141"/>
    </source>
</evidence>
<dbReference type="GO" id="GO:0016020">
    <property type="term" value="C:membrane"/>
    <property type="evidence" value="ECO:0007669"/>
    <property type="project" value="UniProtKB-SubCell"/>
</dbReference>
<evidence type="ECO:0000256" key="3">
    <source>
        <dbReference type="ARBA" id="ARBA00022989"/>
    </source>
</evidence>
<dbReference type="Proteomes" id="UP000258309">
    <property type="component" value="Unassembled WGS sequence"/>
</dbReference>
<sequence>MASIEEHVPDHQVESRDAYFLGIKFKNVRTPMVQVAIVGLTAFMTVGMSIALGGAGGGGLLDTTQSDAAGTAVAATFAAVSFFAGTIYNRVGVRICLMFGGFGYAVVVAAFLCTAHILNRATPFVIIAGIMEGFSASLLWAAQGAVCMSYPMEADKGKAFALFWTLFQLGSVIGSIITLCLEWTPKAVNTSDTTYAVFIIIIVIGCFVPLLLSPSNKVIRKDGTHVVVPAMPTWKSEIMGMLRILWEDKWIITIFPFFFSSNYFYTYQGNDYNAGNFTLRTRYFNALWGNLFNMAGAWIMGVALDFKPKRFSRKVRARVGLIFIFIYTILIWGLGWTVVKNMSRTNVITPLVDLDQGARYARYLMLYVFWCFYDGMYQAYAYWLMGSLSNNSQRLSHYAGWYKSFQQAGAAIAYRLDGLRTSYYKMYISTWMILVFGVLSTTWVSFTKVQNHTDDEPIVMGEDKLGKEETIVQVEEIPKVADEVRAV</sequence>
<dbReference type="OMA" id="YTYQAND"/>
<evidence type="ECO:0000256" key="5">
    <source>
        <dbReference type="SAM" id="Phobius"/>
    </source>
</evidence>
<feature type="transmembrane region" description="Helical" evidence="5">
    <location>
        <begin position="95"/>
        <end position="118"/>
    </location>
</feature>
<feature type="non-terminal residue" evidence="6">
    <location>
        <position position="487"/>
    </location>
</feature>
<feature type="transmembrane region" description="Helical" evidence="5">
    <location>
        <begin position="318"/>
        <end position="339"/>
    </location>
</feature>
<keyword evidence="7" id="KW-1185">Reference proteome</keyword>
<feature type="transmembrane region" description="Helical" evidence="5">
    <location>
        <begin position="193"/>
        <end position="212"/>
    </location>
</feature>
<reference evidence="6 7" key="1">
    <citation type="submission" date="2018-05" db="EMBL/GenBank/DDBJ databases">
        <title>Draft genome sequence of Scytalidium lignicola DSM 105466, a ubiquitous saprotrophic fungus.</title>
        <authorList>
            <person name="Buettner E."/>
            <person name="Gebauer A.M."/>
            <person name="Hofrichter M."/>
            <person name="Liers C."/>
            <person name="Kellner H."/>
        </authorList>
    </citation>
    <scope>NUCLEOTIDE SEQUENCE [LARGE SCALE GENOMIC DNA]</scope>
    <source>
        <strain evidence="6 7">DSM 105466</strain>
    </source>
</reference>
<organism evidence="6 7">
    <name type="scientific">Scytalidium lignicola</name>
    <name type="common">Hyphomycete</name>
    <dbReference type="NCBI Taxonomy" id="5539"/>
    <lineage>
        <taxon>Eukaryota</taxon>
        <taxon>Fungi</taxon>
        <taxon>Dikarya</taxon>
        <taxon>Ascomycota</taxon>
        <taxon>Pezizomycotina</taxon>
        <taxon>Leotiomycetes</taxon>
        <taxon>Leotiomycetes incertae sedis</taxon>
        <taxon>Scytalidium</taxon>
    </lineage>
</organism>
<feature type="transmembrane region" description="Helical" evidence="5">
    <location>
        <begin position="159"/>
        <end position="181"/>
    </location>
</feature>
<feature type="non-terminal residue" evidence="6">
    <location>
        <position position="1"/>
    </location>
</feature>
<gene>
    <name evidence="6" type="ORF">B7463_g10542</name>
</gene>
<keyword evidence="2 5" id="KW-0812">Transmembrane</keyword>
<dbReference type="EMBL" id="NCSJ02000303">
    <property type="protein sequence ID" value="RFU25807.1"/>
    <property type="molecule type" value="Genomic_DNA"/>
</dbReference>
<feature type="transmembrane region" description="Helical" evidence="5">
    <location>
        <begin position="68"/>
        <end position="88"/>
    </location>
</feature>
<feature type="transmembrane region" description="Helical" evidence="5">
    <location>
        <begin position="426"/>
        <end position="446"/>
    </location>
</feature>
<feature type="transmembrane region" description="Helical" evidence="5">
    <location>
        <begin position="287"/>
        <end position="306"/>
    </location>
</feature>
<comment type="subcellular location">
    <subcellularLocation>
        <location evidence="1">Membrane</location>
        <topology evidence="1">Multi-pass membrane protein</topology>
    </subcellularLocation>
</comment>
<dbReference type="InterPro" id="IPR051617">
    <property type="entry name" value="UNC-93-like_regulator"/>
</dbReference>
<dbReference type="Gene3D" id="1.20.1250.20">
    <property type="entry name" value="MFS general substrate transporter like domains"/>
    <property type="match status" value="1"/>
</dbReference>
<evidence type="ECO:0000256" key="2">
    <source>
        <dbReference type="ARBA" id="ARBA00022692"/>
    </source>
</evidence>
<accession>A0A3E2GXR9</accession>
<evidence type="ECO:0000256" key="4">
    <source>
        <dbReference type="ARBA" id="ARBA00023136"/>
    </source>
</evidence>
<evidence type="ECO:0000313" key="6">
    <source>
        <dbReference type="EMBL" id="RFU25807.1"/>
    </source>
</evidence>
<evidence type="ECO:0000313" key="7">
    <source>
        <dbReference type="Proteomes" id="UP000258309"/>
    </source>
</evidence>
<dbReference type="AlphaFoldDB" id="A0A3E2GXR9"/>
<dbReference type="SUPFAM" id="SSF103473">
    <property type="entry name" value="MFS general substrate transporter"/>
    <property type="match status" value="1"/>
</dbReference>
<dbReference type="OrthoDB" id="196103at2759"/>
<feature type="transmembrane region" description="Helical" evidence="5">
    <location>
        <begin position="124"/>
        <end position="147"/>
    </location>
</feature>
<feature type="transmembrane region" description="Helical" evidence="5">
    <location>
        <begin position="364"/>
        <end position="385"/>
    </location>
</feature>
<keyword evidence="4 5" id="KW-0472">Membrane</keyword>
<evidence type="ECO:0008006" key="8">
    <source>
        <dbReference type="Google" id="ProtNLM"/>
    </source>
</evidence>
<dbReference type="GO" id="GO:0022857">
    <property type="term" value="F:transmembrane transporter activity"/>
    <property type="evidence" value="ECO:0007669"/>
    <property type="project" value="InterPro"/>
</dbReference>
<proteinExistence type="predicted"/>
<dbReference type="PANTHER" id="PTHR23294:SF59">
    <property type="entry name" value="UNC93-LIKE PROTEIN C922.05C"/>
    <property type="match status" value="1"/>
</dbReference>
<comment type="caution">
    <text evidence="6">The sequence shown here is derived from an EMBL/GenBank/DDBJ whole genome shotgun (WGS) entry which is preliminary data.</text>
</comment>